<protein>
    <submittedName>
        <fullName evidence="2">Amidohydrolase family protein</fullName>
    </submittedName>
</protein>
<dbReference type="GO" id="GO:0016812">
    <property type="term" value="F:hydrolase activity, acting on carbon-nitrogen (but not peptide) bonds, in cyclic amides"/>
    <property type="evidence" value="ECO:0007669"/>
    <property type="project" value="TreeGrafter"/>
</dbReference>
<dbReference type="PANTHER" id="PTHR11647:SF1">
    <property type="entry name" value="COLLAPSIN RESPONSE MEDIATOR PROTEIN"/>
    <property type="match status" value="1"/>
</dbReference>
<dbReference type="SUPFAM" id="SSF51338">
    <property type="entry name" value="Composite domain of metallo-dependent hydrolases"/>
    <property type="match status" value="1"/>
</dbReference>
<dbReference type="Gene3D" id="2.30.40.10">
    <property type="entry name" value="Urease, subunit C, domain 1"/>
    <property type="match status" value="1"/>
</dbReference>
<dbReference type="Proteomes" id="UP000559809">
    <property type="component" value="Unassembled WGS sequence"/>
</dbReference>
<sequence length="572" mass="63694">MHDFVIRGGTIVDGTGRASFTGDVAIEQGAIVQAGGRAGAGRREIDAAGCLVTPGWIDIHTHYDGQATWDPYLSPSTWHGVTTAVMGNCGVGFAPVKQDRRDWLIAVMEGVEDIPGSVLSEGIQWEWETFPEYMDALDRKPKALDIGAQVPHSALRTYVMGDRSVHHDEASPPDLQEMRRLLREALDAGAMGFSTSKTFLHKYDQRKYPPGTFATEEELMALGTVMGEAGHGVFQMTANHPLMEQEMPWLNALARHNRLPVLFNLQQTDDAPDVWKRLLATLDQAREEGVPLLGGISGRPLGILFSWESTLHPFVAHPTFKVLRKLPFEEMIAQLRDPAVRKKIMRENAGLLDRRATTLFSSFHKIYPLGDDPDYEPSPDESIAAVAQRTGRAPLDIIYDLMLEKNGKAILYYPSFNYAYEHLDHLHQMLRHENTVNSLSDGGAHCGYICDVSMPTFMLSYWTRDRRRGPRLPLEWVVKRQTLDTARVYGLHDRGVLQAGRKADLNIIDPDALRLHCPEMVYDLPAGGRRLVQRADGYVATVVNGQPIYEHGQATGVLPGKLLRSRAGGIHA</sequence>
<dbReference type="InterPro" id="IPR013108">
    <property type="entry name" value="Amidohydro_3"/>
</dbReference>
<dbReference type="Gene3D" id="3.20.20.140">
    <property type="entry name" value="Metal-dependent hydrolases"/>
    <property type="match status" value="2"/>
</dbReference>
<reference evidence="2 3" key="1">
    <citation type="submission" date="2020-07" db="EMBL/GenBank/DDBJ databases">
        <title>Taxonomic revisions and descriptions of new bacterial species based on genomic comparisons in the high-G+C-content subgroup of the family Alcaligenaceae.</title>
        <authorList>
            <person name="Szabo A."/>
            <person name="Felfoldi T."/>
        </authorList>
    </citation>
    <scope>NUCLEOTIDE SEQUENCE [LARGE SCALE GENOMIC DNA]</scope>
    <source>
        <strain evidence="2 3">LMG 24012</strain>
    </source>
</reference>
<dbReference type="PANTHER" id="PTHR11647">
    <property type="entry name" value="HYDRANTOINASE/DIHYDROPYRIMIDINASE FAMILY MEMBER"/>
    <property type="match status" value="1"/>
</dbReference>
<dbReference type="InterPro" id="IPR011059">
    <property type="entry name" value="Metal-dep_hydrolase_composite"/>
</dbReference>
<dbReference type="Pfam" id="PF07969">
    <property type="entry name" value="Amidohydro_3"/>
    <property type="match status" value="1"/>
</dbReference>
<evidence type="ECO:0000313" key="3">
    <source>
        <dbReference type="Proteomes" id="UP000559809"/>
    </source>
</evidence>
<dbReference type="CDD" id="cd01297">
    <property type="entry name" value="D-aminoacylase"/>
    <property type="match status" value="1"/>
</dbReference>
<keyword evidence="3" id="KW-1185">Reference proteome</keyword>
<dbReference type="RefSeq" id="WP_180154342.1">
    <property type="nucleotide sequence ID" value="NZ_JACCEM010000003.1"/>
</dbReference>
<dbReference type="InterPro" id="IPR050378">
    <property type="entry name" value="Metallo-dep_Hydrolases_sf"/>
</dbReference>
<comment type="caution">
    <text evidence="2">The sequence shown here is derived from an EMBL/GenBank/DDBJ whole genome shotgun (WGS) entry which is preliminary data.</text>
</comment>
<keyword evidence="2" id="KW-0378">Hydrolase</keyword>
<organism evidence="2 3">
    <name type="scientific">Parapusillimonas granuli</name>
    <dbReference type="NCBI Taxonomy" id="380911"/>
    <lineage>
        <taxon>Bacteria</taxon>
        <taxon>Pseudomonadati</taxon>
        <taxon>Pseudomonadota</taxon>
        <taxon>Betaproteobacteria</taxon>
        <taxon>Burkholderiales</taxon>
        <taxon>Alcaligenaceae</taxon>
        <taxon>Parapusillimonas</taxon>
    </lineage>
</organism>
<evidence type="ECO:0000259" key="1">
    <source>
        <dbReference type="Pfam" id="PF07969"/>
    </source>
</evidence>
<evidence type="ECO:0000313" key="2">
    <source>
        <dbReference type="EMBL" id="NYT49052.1"/>
    </source>
</evidence>
<dbReference type="InterPro" id="IPR032466">
    <property type="entry name" value="Metal_Hydrolase"/>
</dbReference>
<dbReference type="GO" id="GO:0005829">
    <property type="term" value="C:cytosol"/>
    <property type="evidence" value="ECO:0007669"/>
    <property type="project" value="TreeGrafter"/>
</dbReference>
<proteinExistence type="predicted"/>
<dbReference type="AlphaFoldDB" id="A0A853FZI5"/>
<dbReference type="EMBL" id="JACCEM010000003">
    <property type="protein sequence ID" value="NYT49052.1"/>
    <property type="molecule type" value="Genomic_DNA"/>
</dbReference>
<dbReference type="SUPFAM" id="SSF51556">
    <property type="entry name" value="Metallo-dependent hydrolases"/>
    <property type="match status" value="1"/>
</dbReference>
<gene>
    <name evidence="2" type="ORF">H0A72_06975</name>
</gene>
<name>A0A853FZI5_9BURK</name>
<accession>A0A853FZI5</accession>
<feature type="domain" description="Amidohydrolase 3" evidence="1">
    <location>
        <begin position="43"/>
        <end position="549"/>
    </location>
</feature>